<keyword evidence="1" id="KW-0175">Coiled coil</keyword>
<sequence>MLLTRQKQGRHVQSLNLWNASAEDVITKADKKCDQILKKVKTTNDVGEDKIYKLADKLQKEGNRLLDAAQNAKLAVEAQVKSALEAVVEMDSELKRDLRSVKDKIKDRIKTVIEDSEVESLDQKVQEDLGTLKDKISELRNNINPPGGIVRNELDALEKAKTQFEQDTKRIKDETDGLDKKFDESIKEPLDEKVQAVDSAIGTLGGNFKGLNSDEQKKLEKIFGHIKTKVGETKGSKGTPQNGWQINGATGLEGIAQGVEHYFNFFHGDFGKAVTGWLDDIMRNNDA</sequence>
<dbReference type="GeneID" id="39877097"/>
<feature type="coiled-coil region" evidence="1">
    <location>
        <begin position="55"/>
        <end position="86"/>
    </location>
</feature>
<dbReference type="RefSeq" id="XP_028869570.1">
    <property type="nucleotide sequence ID" value="XM_029013737.1"/>
</dbReference>
<name>A0A2H6KK14_9APIC</name>
<proteinExistence type="predicted"/>
<accession>A0A2H6KK14</accession>
<reference evidence="2 3" key="1">
    <citation type="journal article" date="2017" name="BMC Genomics">
        <title>Whole-genome assembly of Babesia ovata and comparative genomics between closely related pathogens.</title>
        <authorList>
            <person name="Yamagishi J."/>
            <person name="Asada M."/>
            <person name="Hakimi H."/>
            <person name="Tanaka T.Q."/>
            <person name="Sugimoto C."/>
            <person name="Kawazu S."/>
        </authorList>
    </citation>
    <scope>NUCLEOTIDE SEQUENCE [LARGE SCALE GENOMIC DNA]</scope>
    <source>
        <strain evidence="2 3">Miyake</strain>
    </source>
</reference>
<protein>
    <submittedName>
        <fullName evidence="2">Extracellular matrix-binding ebh, putative</fullName>
    </submittedName>
</protein>
<feature type="coiled-coil region" evidence="1">
    <location>
        <begin position="122"/>
        <end position="174"/>
    </location>
</feature>
<dbReference type="AlphaFoldDB" id="A0A2H6KK14"/>
<gene>
    <name evidence="2" type="ORF">BOVATA_048200</name>
</gene>
<dbReference type="VEuPathDB" id="PiroplasmaDB:BOVATA_048200"/>
<comment type="caution">
    <text evidence="2">The sequence shown here is derived from an EMBL/GenBank/DDBJ whole genome shotgun (WGS) entry which is preliminary data.</text>
</comment>
<evidence type="ECO:0000313" key="3">
    <source>
        <dbReference type="Proteomes" id="UP000236319"/>
    </source>
</evidence>
<dbReference type="Proteomes" id="UP000236319">
    <property type="component" value="Unassembled WGS sequence"/>
</dbReference>
<evidence type="ECO:0000256" key="1">
    <source>
        <dbReference type="SAM" id="Coils"/>
    </source>
</evidence>
<organism evidence="2 3">
    <name type="scientific">Babesia ovata</name>
    <dbReference type="NCBI Taxonomy" id="189622"/>
    <lineage>
        <taxon>Eukaryota</taxon>
        <taxon>Sar</taxon>
        <taxon>Alveolata</taxon>
        <taxon>Apicomplexa</taxon>
        <taxon>Aconoidasida</taxon>
        <taxon>Piroplasmida</taxon>
        <taxon>Babesiidae</taxon>
        <taxon>Babesia</taxon>
    </lineage>
</organism>
<evidence type="ECO:0000313" key="2">
    <source>
        <dbReference type="EMBL" id="GBE63327.1"/>
    </source>
</evidence>
<dbReference type="OrthoDB" id="367049at2759"/>
<dbReference type="Gene3D" id="1.20.5.1230">
    <property type="entry name" value="Apolipoprotein A-I"/>
    <property type="match status" value="1"/>
</dbReference>
<dbReference type="SUPFAM" id="SSF58113">
    <property type="entry name" value="Apolipoprotein A-I"/>
    <property type="match status" value="1"/>
</dbReference>
<keyword evidence="3" id="KW-1185">Reference proteome</keyword>
<dbReference type="EMBL" id="BDSA01000033">
    <property type="protein sequence ID" value="GBE63327.1"/>
    <property type="molecule type" value="Genomic_DNA"/>
</dbReference>